<evidence type="ECO:0000256" key="1">
    <source>
        <dbReference type="ARBA" id="ARBA00004370"/>
    </source>
</evidence>
<keyword evidence="2 5" id="KW-0812">Transmembrane</keyword>
<evidence type="ECO:0000313" key="6">
    <source>
        <dbReference type="EMBL" id="KAH7041440.1"/>
    </source>
</evidence>
<keyword evidence="4 5" id="KW-0472">Membrane</keyword>
<dbReference type="Proteomes" id="UP000756346">
    <property type="component" value="Unassembled WGS sequence"/>
</dbReference>
<evidence type="ECO:0000256" key="4">
    <source>
        <dbReference type="ARBA" id="ARBA00023136"/>
    </source>
</evidence>
<dbReference type="GeneID" id="70182100"/>
<dbReference type="InterPro" id="IPR001129">
    <property type="entry name" value="Membr-assoc_MAPEG"/>
</dbReference>
<keyword evidence="7" id="KW-1185">Reference proteome</keyword>
<dbReference type="InterPro" id="IPR023352">
    <property type="entry name" value="MAPEG-like_dom_sf"/>
</dbReference>
<gene>
    <name evidence="6" type="ORF">B0I36DRAFT_312854</name>
</gene>
<sequence length="215" mass="22390">MSDKSRPKTTITTTAPGQEGLFDGIVNPGGAALAVSSVAYIAFIPVTSYLARTDSVQNLIKALAGVIPGFHASSAVPGAVYSSGIIPALSAVYAFWTYAGSGALSATGQAIGCEGGYNNDHPRQHIGELRGFPLRLRSAHYGLVENFTPWALAAALSQVLAPGDAQIVSLLGVHVLIKLGVYYPAYLLNRSNVRSLAHLSATAACVNVLIRLAKK</sequence>
<proteinExistence type="predicted"/>
<feature type="transmembrane region" description="Helical" evidence="5">
    <location>
        <begin position="31"/>
        <end position="51"/>
    </location>
</feature>
<comment type="subcellular location">
    <subcellularLocation>
        <location evidence="1">Membrane</location>
    </subcellularLocation>
</comment>
<dbReference type="PANTHER" id="PTHR35371">
    <property type="entry name" value="INNER MEMBRANE PROTEIN"/>
    <property type="match status" value="1"/>
</dbReference>
<reference evidence="6" key="1">
    <citation type="journal article" date="2021" name="Nat. Commun.">
        <title>Genetic determinants of endophytism in the Arabidopsis root mycobiome.</title>
        <authorList>
            <person name="Mesny F."/>
            <person name="Miyauchi S."/>
            <person name="Thiergart T."/>
            <person name="Pickel B."/>
            <person name="Atanasova L."/>
            <person name="Karlsson M."/>
            <person name="Huettel B."/>
            <person name="Barry K.W."/>
            <person name="Haridas S."/>
            <person name="Chen C."/>
            <person name="Bauer D."/>
            <person name="Andreopoulos W."/>
            <person name="Pangilinan J."/>
            <person name="LaButti K."/>
            <person name="Riley R."/>
            <person name="Lipzen A."/>
            <person name="Clum A."/>
            <person name="Drula E."/>
            <person name="Henrissat B."/>
            <person name="Kohler A."/>
            <person name="Grigoriev I.V."/>
            <person name="Martin F.M."/>
            <person name="Hacquard S."/>
        </authorList>
    </citation>
    <scope>NUCLEOTIDE SEQUENCE</scope>
    <source>
        <strain evidence="6">MPI-CAGE-CH-0230</strain>
    </source>
</reference>
<evidence type="ECO:0000313" key="7">
    <source>
        <dbReference type="Proteomes" id="UP000756346"/>
    </source>
</evidence>
<name>A0A9P8YLZ3_9PEZI</name>
<dbReference type="SUPFAM" id="SSF161084">
    <property type="entry name" value="MAPEG domain-like"/>
    <property type="match status" value="1"/>
</dbReference>
<evidence type="ECO:0000256" key="3">
    <source>
        <dbReference type="ARBA" id="ARBA00022989"/>
    </source>
</evidence>
<evidence type="ECO:0000256" key="2">
    <source>
        <dbReference type="ARBA" id="ARBA00022692"/>
    </source>
</evidence>
<dbReference type="EMBL" id="JAGTJQ010000001">
    <property type="protein sequence ID" value="KAH7041440.1"/>
    <property type="molecule type" value="Genomic_DNA"/>
</dbReference>
<dbReference type="OrthoDB" id="2421200at2759"/>
<dbReference type="PANTHER" id="PTHR35371:SF1">
    <property type="entry name" value="BLR7753 PROTEIN"/>
    <property type="match status" value="1"/>
</dbReference>
<keyword evidence="3 5" id="KW-1133">Transmembrane helix</keyword>
<dbReference type="AlphaFoldDB" id="A0A9P8YLZ3"/>
<evidence type="ECO:0000256" key="5">
    <source>
        <dbReference type="SAM" id="Phobius"/>
    </source>
</evidence>
<evidence type="ECO:0008006" key="8">
    <source>
        <dbReference type="Google" id="ProtNLM"/>
    </source>
</evidence>
<dbReference type="GO" id="GO:0016020">
    <property type="term" value="C:membrane"/>
    <property type="evidence" value="ECO:0007669"/>
    <property type="project" value="UniProtKB-SubCell"/>
</dbReference>
<organism evidence="6 7">
    <name type="scientific">Microdochium trichocladiopsis</name>
    <dbReference type="NCBI Taxonomy" id="1682393"/>
    <lineage>
        <taxon>Eukaryota</taxon>
        <taxon>Fungi</taxon>
        <taxon>Dikarya</taxon>
        <taxon>Ascomycota</taxon>
        <taxon>Pezizomycotina</taxon>
        <taxon>Sordariomycetes</taxon>
        <taxon>Xylariomycetidae</taxon>
        <taxon>Xylariales</taxon>
        <taxon>Microdochiaceae</taxon>
        <taxon>Microdochium</taxon>
    </lineage>
</organism>
<protein>
    <recommendedName>
        <fullName evidence="8">MAPEG family protein</fullName>
    </recommendedName>
</protein>
<comment type="caution">
    <text evidence="6">The sequence shown here is derived from an EMBL/GenBank/DDBJ whole genome shotgun (WGS) entry which is preliminary data.</text>
</comment>
<dbReference type="Gene3D" id="1.20.120.550">
    <property type="entry name" value="Membrane associated eicosanoid/glutathione metabolism-like domain"/>
    <property type="match status" value="1"/>
</dbReference>
<accession>A0A9P8YLZ3</accession>
<dbReference type="Pfam" id="PF01124">
    <property type="entry name" value="MAPEG"/>
    <property type="match status" value="1"/>
</dbReference>
<dbReference type="RefSeq" id="XP_046019495.1">
    <property type="nucleotide sequence ID" value="XM_046152554.1"/>
</dbReference>